<feature type="domain" description="Putative Flp pilus-assembly TadG-like N-terminal" evidence="2">
    <location>
        <begin position="10"/>
        <end position="56"/>
    </location>
</feature>
<dbReference type="RefSeq" id="WP_075085921.1">
    <property type="nucleotide sequence ID" value="NZ_CP042912.1"/>
</dbReference>
<dbReference type="AlphaFoldDB" id="A0A5B9PDZ8"/>
<dbReference type="STRING" id="980251.GCA_001642875_03900"/>
<keyword evidence="1" id="KW-0812">Transmembrane</keyword>
<protein>
    <submittedName>
        <fullName evidence="3">von Willebrand factor type A domain protein</fullName>
    </submittedName>
</protein>
<feature type="transmembrane region" description="Helical" evidence="1">
    <location>
        <begin position="12"/>
        <end position="35"/>
    </location>
</feature>
<keyword evidence="1" id="KW-1133">Transmembrane helix</keyword>
<dbReference type="Proteomes" id="UP000322214">
    <property type="component" value="Chromosome"/>
</dbReference>
<dbReference type="SUPFAM" id="SSF53300">
    <property type="entry name" value="vWA-like"/>
    <property type="match status" value="1"/>
</dbReference>
<dbReference type="Gene3D" id="3.40.50.410">
    <property type="entry name" value="von Willebrand factor, type A domain"/>
    <property type="match status" value="1"/>
</dbReference>
<evidence type="ECO:0000313" key="3">
    <source>
        <dbReference type="EMBL" id="QEG23162.1"/>
    </source>
</evidence>
<dbReference type="InterPro" id="IPR028087">
    <property type="entry name" value="Tad_N"/>
</dbReference>
<accession>A0A5B9PDZ8</accession>
<evidence type="ECO:0000313" key="4">
    <source>
        <dbReference type="Proteomes" id="UP000322214"/>
    </source>
</evidence>
<name>A0A5B9PDZ8_9BACT</name>
<organism evidence="3 4">
    <name type="scientific">Mariniblastus fucicola</name>
    <dbReference type="NCBI Taxonomy" id="980251"/>
    <lineage>
        <taxon>Bacteria</taxon>
        <taxon>Pseudomonadati</taxon>
        <taxon>Planctomycetota</taxon>
        <taxon>Planctomycetia</taxon>
        <taxon>Pirellulales</taxon>
        <taxon>Pirellulaceae</taxon>
        <taxon>Mariniblastus</taxon>
    </lineage>
</organism>
<dbReference type="KEGG" id="mff:MFFC18_30580"/>
<dbReference type="Pfam" id="PF13400">
    <property type="entry name" value="Tad"/>
    <property type="match status" value="1"/>
</dbReference>
<evidence type="ECO:0000256" key="1">
    <source>
        <dbReference type="SAM" id="Phobius"/>
    </source>
</evidence>
<keyword evidence="1" id="KW-0472">Membrane</keyword>
<keyword evidence="4" id="KW-1185">Reference proteome</keyword>
<reference evidence="3 4" key="1">
    <citation type="submission" date="2019-08" db="EMBL/GenBank/DDBJ databases">
        <title>Deep-cultivation of Planctomycetes and their phenomic and genomic characterization uncovers novel biology.</title>
        <authorList>
            <person name="Wiegand S."/>
            <person name="Jogler M."/>
            <person name="Boedeker C."/>
            <person name="Pinto D."/>
            <person name="Vollmers J."/>
            <person name="Rivas-Marin E."/>
            <person name="Kohn T."/>
            <person name="Peeters S.H."/>
            <person name="Heuer A."/>
            <person name="Rast P."/>
            <person name="Oberbeckmann S."/>
            <person name="Bunk B."/>
            <person name="Jeske O."/>
            <person name="Meyerdierks A."/>
            <person name="Storesund J.E."/>
            <person name="Kallscheuer N."/>
            <person name="Luecker S."/>
            <person name="Lage O.M."/>
            <person name="Pohl T."/>
            <person name="Merkel B.J."/>
            <person name="Hornburger P."/>
            <person name="Mueller R.-W."/>
            <person name="Bruemmer F."/>
            <person name="Labrenz M."/>
            <person name="Spormann A.M."/>
            <person name="Op den Camp H."/>
            <person name="Overmann J."/>
            <person name="Amann R."/>
            <person name="Jetten M.S.M."/>
            <person name="Mascher T."/>
            <person name="Medema M.H."/>
            <person name="Devos D.P."/>
            <person name="Kaster A.-K."/>
            <person name="Ovreas L."/>
            <person name="Rohde M."/>
            <person name="Galperin M.Y."/>
            <person name="Jogler C."/>
        </authorList>
    </citation>
    <scope>NUCLEOTIDE SEQUENCE [LARGE SCALE GENOMIC DNA]</scope>
    <source>
        <strain evidence="3 4">FC18</strain>
    </source>
</reference>
<dbReference type="EMBL" id="CP042912">
    <property type="protein sequence ID" value="QEG23162.1"/>
    <property type="molecule type" value="Genomic_DNA"/>
</dbReference>
<proteinExistence type="predicted"/>
<dbReference type="InterPro" id="IPR036465">
    <property type="entry name" value="vWFA_dom_sf"/>
</dbReference>
<sequence>MQKVAYQRRGAIVPLFAIVLPALLVISAIAINLAYVQLSDTEMQIAVDAATHAGGRRLGTPRPNADGSVQTLAETKAEVIDFAAEIAAMNKVAGSPAAISESDMQFGRSTRVLRSNGTMAPYQFQPTVGNQIPSSFRIISNDIELPHAIGAAGMADSFTVKADAVSTQVDRDLVLVLDRSGSMIYFEDEALFEDTLYDLSQETYTVESETTYEYRVQWRRADSSGSWSNSSHGPYMTEAEFAVYPSFPSRNDYRLNYSNQRTRSGGSSETRYKISNSEYQDGKDGVYDRWYTKNVIYWLEVDQNNQHTLGDDPDTWADGLTTDQQREELTTNMALYAHDYRYRYKLNNSSISSSSQINSRQAPAYSRWYHLERGVNVFLNVLGGGVDPDGTVRDGTVQKEQVAILPFNASPDTQNSNKNPDFDYGLQDDGFPAAYVNDSSEPGYDVPYEGSTISIRDVLPTICPYAGTAIGDSMREGAWLIRNMTVDDTDARARAFAAKTIVVLTDGDSNTGDDPVDVAREELAHQDVIVHTITFTPGVSANGKSKMADVAMYGRGKHYHTDSGAGLSKIFEEIANNLPTILTQ</sequence>
<evidence type="ECO:0000259" key="2">
    <source>
        <dbReference type="Pfam" id="PF13400"/>
    </source>
</evidence>
<gene>
    <name evidence="3" type="ORF">MFFC18_30580</name>
</gene>